<gene>
    <name evidence="2" type="ORF">GALL_520290</name>
</gene>
<protein>
    <submittedName>
        <fullName evidence="2">Uncharacterized protein</fullName>
    </submittedName>
</protein>
<reference evidence="2" key="1">
    <citation type="submission" date="2016-10" db="EMBL/GenBank/DDBJ databases">
        <title>Sequence of Gallionella enrichment culture.</title>
        <authorList>
            <person name="Poehlein A."/>
            <person name="Muehling M."/>
            <person name="Daniel R."/>
        </authorList>
    </citation>
    <scope>NUCLEOTIDE SEQUENCE</scope>
</reference>
<sequence>MAVAQQAQRCPESALRLSRIGGSKHHQHFAGGARRAVLGTGVKRLSKHHMHLGLLGGLVGGNIGGIVRVGREQGQAVDPGGQFQLGTQTGINRRNDT</sequence>
<feature type="compositionally biased region" description="Polar residues" evidence="1">
    <location>
        <begin position="84"/>
        <end position="97"/>
    </location>
</feature>
<proteinExistence type="predicted"/>
<dbReference type="EMBL" id="MLJW01006628">
    <property type="protein sequence ID" value="OIQ66400.1"/>
    <property type="molecule type" value="Genomic_DNA"/>
</dbReference>
<dbReference type="AlphaFoldDB" id="A0A1J5P6K8"/>
<evidence type="ECO:0000256" key="1">
    <source>
        <dbReference type="SAM" id="MobiDB-lite"/>
    </source>
</evidence>
<evidence type="ECO:0000313" key="2">
    <source>
        <dbReference type="EMBL" id="OIQ66400.1"/>
    </source>
</evidence>
<accession>A0A1J5P6K8</accession>
<name>A0A1J5P6K8_9ZZZZ</name>
<comment type="caution">
    <text evidence="2">The sequence shown here is derived from an EMBL/GenBank/DDBJ whole genome shotgun (WGS) entry which is preliminary data.</text>
</comment>
<organism evidence="2">
    <name type="scientific">mine drainage metagenome</name>
    <dbReference type="NCBI Taxonomy" id="410659"/>
    <lineage>
        <taxon>unclassified sequences</taxon>
        <taxon>metagenomes</taxon>
        <taxon>ecological metagenomes</taxon>
    </lineage>
</organism>
<feature type="region of interest" description="Disordered" evidence="1">
    <location>
        <begin position="77"/>
        <end position="97"/>
    </location>
</feature>